<reference evidence="1" key="1">
    <citation type="submission" date="2020-05" db="EMBL/GenBank/DDBJ databases">
        <title>Large-scale comparative analyses of tick genomes elucidate their genetic diversity and vector capacities.</title>
        <authorList>
            <person name="Jia N."/>
            <person name="Wang J."/>
            <person name="Shi W."/>
            <person name="Du L."/>
            <person name="Sun Y."/>
            <person name="Zhan W."/>
            <person name="Jiang J."/>
            <person name="Wang Q."/>
            <person name="Zhang B."/>
            <person name="Ji P."/>
            <person name="Sakyi L.B."/>
            <person name="Cui X."/>
            <person name="Yuan T."/>
            <person name="Jiang B."/>
            <person name="Yang W."/>
            <person name="Lam T.T.-Y."/>
            <person name="Chang Q."/>
            <person name="Ding S."/>
            <person name="Wang X."/>
            <person name="Zhu J."/>
            <person name="Ruan X."/>
            <person name="Zhao L."/>
            <person name="Wei J."/>
            <person name="Que T."/>
            <person name="Du C."/>
            <person name="Cheng J."/>
            <person name="Dai P."/>
            <person name="Han X."/>
            <person name="Huang E."/>
            <person name="Gao Y."/>
            <person name="Liu J."/>
            <person name="Shao H."/>
            <person name="Ye R."/>
            <person name="Li L."/>
            <person name="Wei W."/>
            <person name="Wang X."/>
            <person name="Wang C."/>
            <person name="Yang T."/>
            <person name="Huo Q."/>
            <person name="Li W."/>
            <person name="Guo W."/>
            <person name="Chen H."/>
            <person name="Zhou L."/>
            <person name="Ni X."/>
            <person name="Tian J."/>
            <person name="Zhou Y."/>
            <person name="Sheng Y."/>
            <person name="Liu T."/>
            <person name="Pan Y."/>
            <person name="Xia L."/>
            <person name="Li J."/>
            <person name="Zhao F."/>
            <person name="Cao W."/>
        </authorList>
    </citation>
    <scope>NUCLEOTIDE SEQUENCE</scope>
    <source>
        <strain evidence="1">Hyas-2018</strain>
    </source>
</reference>
<proteinExistence type="predicted"/>
<name>A0ACB7TRE8_HYAAI</name>
<dbReference type="Proteomes" id="UP000821845">
    <property type="component" value="Chromosome 1"/>
</dbReference>
<sequence>MGVSLHDGYHTGPWRRLPDDWDARSVDLYSTVFCTYQRALRLPAKFLVRPGPRGALAKHFQHGAALRLRAVQDLRMALRTSEHGHGQEPPGRRAASLSS</sequence>
<organism evidence="1 2">
    <name type="scientific">Hyalomma asiaticum</name>
    <name type="common">Tick</name>
    <dbReference type="NCBI Taxonomy" id="266040"/>
    <lineage>
        <taxon>Eukaryota</taxon>
        <taxon>Metazoa</taxon>
        <taxon>Ecdysozoa</taxon>
        <taxon>Arthropoda</taxon>
        <taxon>Chelicerata</taxon>
        <taxon>Arachnida</taxon>
        <taxon>Acari</taxon>
        <taxon>Parasitiformes</taxon>
        <taxon>Ixodida</taxon>
        <taxon>Ixodoidea</taxon>
        <taxon>Ixodidae</taxon>
        <taxon>Hyalomminae</taxon>
        <taxon>Hyalomma</taxon>
    </lineage>
</organism>
<dbReference type="EMBL" id="CM023481">
    <property type="protein sequence ID" value="KAH6948634.1"/>
    <property type="molecule type" value="Genomic_DNA"/>
</dbReference>
<comment type="caution">
    <text evidence="1">The sequence shown here is derived from an EMBL/GenBank/DDBJ whole genome shotgun (WGS) entry which is preliminary data.</text>
</comment>
<accession>A0ACB7TRE8</accession>
<gene>
    <name evidence="1" type="ORF">HPB50_025413</name>
</gene>
<evidence type="ECO:0000313" key="1">
    <source>
        <dbReference type="EMBL" id="KAH6948634.1"/>
    </source>
</evidence>
<evidence type="ECO:0000313" key="2">
    <source>
        <dbReference type="Proteomes" id="UP000821845"/>
    </source>
</evidence>
<protein>
    <submittedName>
        <fullName evidence="1">Uncharacterized protein</fullName>
    </submittedName>
</protein>
<keyword evidence="2" id="KW-1185">Reference proteome</keyword>